<proteinExistence type="predicted"/>
<dbReference type="EMBL" id="JAUZQC010000018">
    <property type="protein sequence ID" value="KAK5854944.1"/>
    <property type="molecule type" value="Genomic_DNA"/>
</dbReference>
<sequence length="72" mass="7890">MNPTGVLFIRQAGGERPASRADPATPPSSGIWHRNFNRKATQAGRSVQETRCACQSELTSRREHSERAALLA</sequence>
<evidence type="ECO:0000313" key="3">
    <source>
        <dbReference type="Proteomes" id="UP001346869"/>
    </source>
</evidence>
<protein>
    <submittedName>
        <fullName evidence="2">Uncharacterized protein</fullName>
    </submittedName>
</protein>
<reference evidence="2 3" key="2">
    <citation type="journal article" date="2023" name="Mol. Biol. Evol.">
        <title>Genomics of Secondarily Temperate Adaptation in the Only Non-Antarctic Icefish.</title>
        <authorList>
            <person name="Rivera-Colon A.G."/>
            <person name="Rayamajhi N."/>
            <person name="Minhas B.F."/>
            <person name="Madrigal G."/>
            <person name="Bilyk K.T."/>
            <person name="Yoon V."/>
            <person name="Hune M."/>
            <person name="Gregory S."/>
            <person name="Cheng C.H.C."/>
            <person name="Catchen J.M."/>
        </authorList>
    </citation>
    <scope>NUCLEOTIDE SEQUENCE [LARGE SCALE GENOMIC DNA]</scope>
    <source>
        <strain evidence="2">JMC-PN-2008</strain>
    </source>
</reference>
<accession>A0AAN7X7R3</accession>
<dbReference type="AlphaFoldDB" id="A0AAN7X7R3"/>
<organism evidence="2 3">
    <name type="scientific">Eleginops maclovinus</name>
    <name type="common">Patagonian blennie</name>
    <name type="synonym">Eleginus maclovinus</name>
    <dbReference type="NCBI Taxonomy" id="56733"/>
    <lineage>
        <taxon>Eukaryota</taxon>
        <taxon>Metazoa</taxon>
        <taxon>Chordata</taxon>
        <taxon>Craniata</taxon>
        <taxon>Vertebrata</taxon>
        <taxon>Euteleostomi</taxon>
        <taxon>Actinopterygii</taxon>
        <taxon>Neopterygii</taxon>
        <taxon>Teleostei</taxon>
        <taxon>Neoteleostei</taxon>
        <taxon>Acanthomorphata</taxon>
        <taxon>Eupercaria</taxon>
        <taxon>Perciformes</taxon>
        <taxon>Notothenioidei</taxon>
        <taxon>Eleginopidae</taxon>
        <taxon>Eleginops</taxon>
    </lineage>
</organism>
<gene>
    <name evidence="2" type="ORF">PBY51_005093</name>
</gene>
<evidence type="ECO:0000256" key="1">
    <source>
        <dbReference type="SAM" id="MobiDB-lite"/>
    </source>
</evidence>
<reference evidence="2 3" key="1">
    <citation type="journal article" date="2023" name="Genes (Basel)">
        <title>Chromosome-Level Genome Assembly and Circadian Gene Repertoire of the Patagonia Blennie Eleginops maclovinus-The Closest Ancestral Proxy of Antarctic Cryonotothenioids.</title>
        <authorList>
            <person name="Cheng C.C."/>
            <person name="Rivera-Colon A.G."/>
            <person name="Minhas B.F."/>
            <person name="Wilson L."/>
            <person name="Rayamajhi N."/>
            <person name="Vargas-Chacoff L."/>
            <person name="Catchen J.M."/>
        </authorList>
    </citation>
    <scope>NUCLEOTIDE SEQUENCE [LARGE SCALE GENOMIC DNA]</scope>
    <source>
        <strain evidence="2">JMC-PN-2008</strain>
    </source>
</reference>
<evidence type="ECO:0000313" key="2">
    <source>
        <dbReference type="EMBL" id="KAK5854944.1"/>
    </source>
</evidence>
<dbReference type="Proteomes" id="UP001346869">
    <property type="component" value="Unassembled WGS sequence"/>
</dbReference>
<comment type="caution">
    <text evidence="2">The sequence shown here is derived from an EMBL/GenBank/DDBJ whole genome shotgun (WGS) entry which is preliminary data.</text>
</comment>
<keyword evidence="3" id="KW-1185">Reference proteome</keyword>
<feature type="region of interest" description="Disordered" evidence="1">
    <location>
        <begin position="1"/>
        <end position="34"/>
    </location>
</feature>
<name>A0AAN7X7R3_ELEMC</name>